<protein>
    <submittedName>
        <fullName evidence="2">Uncharacterized protein</fullName>
    </submittedName>
</protein>
<accession>A0A1W6K2Q6</accession>
<evidence type="ECO:0000313" key="2">
    <source>
        <dbReference type="EMBL" id="ARM76823.1"/>
    </source>
</evidence>
<gene>
    <name evidence="2" type="ORF">B6F84_12870</name>
</gene>
<dbReference type="OrthoDB" id="34679at2157"/>
<evidence type="ECO:0000256" key="1">
    <source>
        <dbReference type="SAM" id="Phobius"/>
    </source>
</evidence>
<dbReference type="GeneID" id="41591831"/>
<dbReference type="EMBL" id="CP020477">
    <property type="protein sequence ID" value="ARM76823.1"/>
    <property type="molecule type" value="Genomic_DNA"/>
</dbReference>
<keyword evidence="1" id="KW-0812">Transmembrane</keyword>
<proteinExistence type="predicted"/>
<name>A0A1W6K2Q6_9CREN</name>
<organism evidence="2 3">
    <name type="scientific">Acidianus manzaensis</name>
    <dbReference type="NCBI Taxonomy" id="282676"/>
    <lineage>
        <taxon>Archaea</taxon>
        <taxon>Thermoproteota</taxon>
        <taxon>Thermoprotei</taxon>
        <taxon>Sulfolobales</taxon>
        <taxon>Sulfolobaceae</taxon>
        <taxon>Acidianus</taxon>
    </lineage>
</organism>
<dbReference type="Proteomes" id="UP000193404">
    <property type="component" value="Chromosome"/>
</dbReference>
<keyword evidence="1" id="KW-0472">Membrane</keyword>
<dbReference type="RefSeq" id="WP_187152700.1">
    <property type="nucleotide sequence ID" value="NZ_CP020477.1"/>
</dbReference>
<evidence type="ECO:0000313" key="3">
    <source>
        <dbReference type="Proteomes" id="UP000193404"/>
    </source>
</evidence>
<dbReference type="AlphaFoldDB" id="A0A1W6K2Q6"/>
<sequence>MANKKMFKKGLINAVAIIILLVIVIALAVPFIFYSESLQSNKEVSNVLVNNYIYLKNLQINQVTSGHPAIVYNGTYVLMVYTNGEFVPPSNLTITEMLYFNQDKWTEIPENYPIVISVDKSLSLPSYVKGDPIILVSSLGNIFYLTPGSEIGPYSQSGVGGIEIITQISNSSGTLPVSTNVTTNIYGTFKNYTTPVEFPNITGSFDAKVPEYVYYENSKGQIVTGVFHNWNVIGKAKLNSTNELGVNVQLEGQPTIVIANYTPVLSKVELTINTNYPGSICLSIDGKKQSVSNMQQTIYVPAGFVNITIYTLQGNNTNYESEGIIEHYQFSYVEYNEAQYITTSEIIFVPPNSDNNYIYVYYQNNYNYYQICLIAYNDTCNDNIFIGGVGYNYNNSYWIIGGNYYFNPIVTFTGSYTQGAITVCFEYSNGTTFTYNFPKIPDYIIINQPMNIIVYYNVTIYWTPLSGE</sequence>
<feature type="transmembrane region" description="Helical" evidence="1">
    <location>
        <begin position="12"/>
        <end position="34"/>
    </location>
</feature>
<keyword evidence="1" id="KW-1133">Transmembrane helix</keyword>
<keyword evidence="3" id="KW-1185">Reference proteome</keyword>
<dbReference type="KEGG" id="aman:B6F84_12870"/>
<reference evidence="2 3" key="1">
    <citation type="submission" date="2017-03" db="EMBL/GenBank/DDBJ databases">
        <title>Sulfur activation and transportation mechanism of thermophilic Archaea Acidianus manzaensis YN-25.</title>
        <authorList>
            <person name="Ma Y."/>
            <person name="Yang Y."/>
            <person name="Xia J."/>
        </authorList>
    </citation>
    <scope>NUCLEOTIDE SEQUENCE [LARGE SCALE GENOMIC DNA]</scope>
    <source>
        <strain evidence="2 3">YN-25</strain>
    </source>
</reference>